<gene>
    <name evidence="3" type="ORF">QRT05_00465</name>
</gene>
<dbReference type="Proteomes" id="UP001321453">
    <property type="component" value="Unassembled WGS sequence"/>
</dbReference>
<reference evidence="3 4" key="1">
    <citation type="submission" date="2023-06" db="EMBL/GenBank/DDBJ databases">
        <title>Cellulomonas sp. MW9 Whole genome sequence.</title>
        <authorList>
            <person name="Park S."/>
        </authorList>
    </citation>
    <scope>NUCLEOTIDE SEQUENCE [LARGE SCALE GENOMIC DNA]</scope>
    <source>
        <strain evidence="3 4">MW9</strain>
    </source>
</reference>
<feature type="transmembrane region" description="Helical" evidence="2">
    <location>
        <begin position="46"/>
        <end position="68"/>
    </location>
</feature>
<feature type="region of interest" description="Disordered" evidence="1">
    <location>
        <begin position="276"/>
        <end position="301"/>
    </location>
</feature>
<evidence type="ECO:0000256" key="1">
    <source>
        <dbReference type="SAM" id="MobiDB-lite"/>
    </source>
</evidence>
<evidence type="ECO:0000313" key="3">
    <source>
        <dbReference type="EMBL" id="MDM7829793.1"/>
    </source>
</evidence>
<organism evidence="3 4">
    <name type="scientific">Cellulomonas edaphi</name>
    <dbReference type="NCBI Taxonomy" id="3053468"/>
    <lineage>
        <taxon>Bacteria</taxon>
        <taxon>Bacillati</taxon>
        <taxon>Actinomycetota</taxon>
        <taxon>Actinomycetes</taxon>
        <taxon>Micrococcales</taxon>
        <taxon>Cellulomonadaceae</taxon>
        <taxon>Cellulomonas</taxon>
    </lineage>
</organism>
<accession>A0ABT7S2F6</accession>
<evidence type="ECO:0000256" key="2">
    <source>
        <dbReference type="SAM" id="Phobius"/>
    </source>
</evidence>
<feature type="transmembrane region" description="Helical" evidence="2">
    <location>
        <begin position="80"/>
        <end position="102"/>
    </location>
</feature>
<feature type="transmembrane region" description="Helical" evidence="2">
    <location>
        <begin position="169"/>
        <end position="191"/>
    </location>
</feature>
<keyword evidence="2" id="KW-0472">Membrane</keyword>
<keyword evidence="2" id="KW-1133">Transmembrane helix</keyword>
<feature type="transmembrane region" description="Helical" evidence="2">
    <location>
        <begin position="198"/>
        <end position="220"/>
    </location>
</feature>
<keyword evidence="2" id="KW-0812">Transmembrane</keyword>
<keyword evidence="4" id="KW-1185">Reference proteome</keyword>
<feature type="transmembrane region" description="Helical" evidence="2">
    <location>
        <begin position="336"/>
        <end position="356"/>
    </location>
</feature>
<name>A0ABT7S2F6_9CELL</name>
<dbReference type="PANTHER" id="PTHR43471">
    <property type="entry name" value="ABC TRANSPORTER PERMEASE"/>
    <property type="match status" value="1"/>
</dbReference>
<sequence length="373" mass="39446">MSPVAIDDTVPASGRAPRSGTWRLTWQGVRTVAQLELRQRVRSTRWVVALVVWFVVVGGLTLLLSGALSSETMGSETETGPLMFGAVVYLVLGLGLLVTPTLTSTTVNGDRNAGTLATLQVTLLSPAEIALGKLAAAWLAACVFLLISVPFLVLALFRGNTPPSALLRVVVIVALLLAAVCGIGLGFSALVSRTAGSTVLTFMSVAALVLLTPTLFGLTFPSITQEEQVTVWAPPASWNYDGQPECELTTQTRDVSHTERTWWLLGINPFVVVADGAGTRPTPPPDDTGGGTADPLGSIRDGVRDLRSPDKVLDECWMYGEGTAPAAPDRHTPGPVWPWGLAANLLLGVVGFVVAVRRLTIPSRKLPRGTRVA</sequence>
<evidence type="ECO:0000313" key="4">
    <source>
        <dbReference type="Proteomes" id="UP001321453"/>
    </source>
</evidence>
<feature type="transmembrane region" description="Helical" evidence="2">
    <location>
        <begin position="134"/>
        <end position="157"/>
    </location>
</feature>
<dbReference type="Pfam" id="PF12679">
    <property type="entry name" value="ABC2_membrane_2"/>
    <property type="match status" value="1"/>
</dbReference>
<proteinExistence type="predicted"/>
<dbReference type="EMBL" id="JAUCGR010000001">
    <property type="protein sequence ID" value="MDM7829793.1"/>
    <property type="molecule type" value="Genomic_DNA"/>
</dbReference>
<protein>
    <submittedName>
        <fullName evidence="3">ABC transporter permease</fullName>
    </submittedName>
</protein>
<comment type="caution">
    <text evidence="3">The sequence shown here is derived from an EMBL/GenBank/DDBJ whole genome shotgun (WGS) entry which is preliminary data.</text>
</comment>